<keyword evidence="2" id="KW-1185">Reference proteome</keyword>
<dbReference type="EMBL" id="CM043793">
    <property type="protein sequence ID" value="KAI4819962.1"/>
    <property type="molecule type" value="Genomic_DNA"/>
</dbReference>
<proteinExistence type="predicted"/>
<protein>
    <submittedName>
        <fullName evidence="1">Uncharacterized protein</fullName>
    </submittedName>
</protein>
<comment type="caution">
    <text evidence="1">The sequence shown here is derived from an EMBL/GenBank/DDBJ whole genome shotgun (WGS) entry which is preliminary data.</text>
</comment>
<reference evidence="1" key="1">
    <citation type="submission" date="2022-05" db="EMBL/GenBank/DDBJ databases">
        <title>Chromosome-level genome of Chaenocephalus aceratus.</title>
        <authorList>
            <person name="Park H."/>
        </authorList>
    </citation>
    <scope>NUCLEOTIDE SEQUENCE</scope>
    <source>
        <strain evidence="1">KU_202001</strain>
    </source>
</reference>
<evidence type="ECO:0000313" key="2">
    <source>
        <dbReference type="Proteomes" id="UP001057452"/>
    </source>
</evidence>
<gene>
    <name evidence="1" type="ORF">KUCAC02_027962</name>
</gene>
<accession>A0ACB9X206</accession>
<name>A0ACB9X206_CHAAC</name>
<dbReference type="Proteomes" id="UP001057452">
    <property type="component" value="Chromosome 9"/>
</dbReference>
<sequence length="154" mass="17293">MGRLHSTVIKTTFTYSEKSHGKEAPDGIGGAIKREADLYVHRGGELQTPQDLYEMLNKRLGSSITYYWVSRESIESCDELIPGSLQAVKGTFKIHQVVSSQPAQITHREVSCFCKRLEMSPCPCYKPVTVDLRNTVHHTDPGLFLSHLGNKKVF</sequence>
<evidence type="ECO:0000313" key="1">
    <source>
        <dbReference type="EMBL" id="KAI4819962.1"/>
    </source>
</evidence>
<organism evidence="1 2">
    <name type="scientific">Chaenocephalus aceratus</name>
    <name type="common">Blackfin icefish</name>
    <name type="synonym">Chaenichthys aceratus</name>
    <dbReference type="NCBI Taxonomy" id="36190"/>
    <lineage>
        <taxon>Eukaryota</taxon>
        <taxon>Metazoa</taxon>
        <taxon>Chordata</taxon>
        <taxon>Craniata</taxon>
        <taxon>Vertebrata</taxon>
        <taxon>Euteleostomi</taxon>
        <taxon>Actinopterygii</taxon>
        <taxon>Neopterygii</taxon>
        <taxon>Teleostei</taxon>
        <taxon>Neoteleostei</taxon>
        <taxon>Acanthomorphata</taxon>
        <taxon>Eupercaria</taxon>
        <taxon>Perciformes</taxon>
        <taxon>Notothenioidei</taxon>
        <taxon>Channichthyidae</taxon>
        <taxon>Chaenocephalus</taxon>
    </lineage>
</organism>